<dbReference type="PANTHER" id="PTHR43547:SF2">
    <property type="entry name" value="HYBRID SIGNAL TRANSDUCTION HISTIDINE KINASE C"/>
    <property type="match status" value="1"/>
</dbReference>
<dbReference type="InterPro" id="IPR011006">
    <property type="entry name" value="CheY-like_superfamily"/>
</dbReference>
<dbReference type="InterPro" id="IPR000014">
    <property type="entry name" value="PAS"/>
</dbReference>
<reference evidence="7" key="1">
    <citation type="submission" date="2023-10" db="EMBL/GenBank/DDBJ databases">
        <authorList>
            <person name="Noh H."/>
        </authorList>
    </citation>
    <scope>NUCLEOTIDE SEQUENCE</scope>
    <source>
        <strain evidence="7">DUCC4014</strain>
    </source>
</reference>
<dbReference type="Gene3D" id="3.30.565.10">
    <property type="entry name" value="Histidine kinase-like ATPase, C-terminal domain"/>
    <property type="match status" value="2"/>
</dbReference>
<dbReference type="InterPro" id="IPR004358">
    <property type="entry name" value="Sig_transdc_His_kin-like_C"/>
</dbReference>
<dbReference type="GO" id="GO:0000155">
    <property type="term" value="F:phosphorelay sensor kinase activity"/>
    <property type="evidence" value="ECO:0007669"/>
    <property type="project" value="InterPro"/>
</dbReference>
<feature type="domain" description="Histidine kinase" evidence="5">
    <location>
        <begin position="785"/>
        <end position="1006"/>
    </location>
</feature>
<feature type="modified residue" description="4-aspartylphosphate" evidence="2">
    <location>
        <position position="1725"/>
    </location>
</feature>
<dbReference type="SUPFAM" id="SSF55874">
    <property type="entry name" value="ATPase domain of HSP90 chaperone/DNA topoisomerase II/histidine kinase"/>
    <property type="match status" value="2"/>
</dbReference>
<dbReference type="SMART" id="SM00448">
    <property type="entry name" value="REC"/>
    <property type="match status" value="2"/>
</dbReference>
<dbReference type="NCBIfam" id="TIGR00229">
    <property type="entry name" value="sensory_box"/>
    <property type="match status" value="1"/>
</dbReference>
<feature type="domain" description="Response regulatory" evidence="6">
    <location>
        <begin position="1081"/>
        <end position="1195"/>
    </location>
</feature>
<dbReference type="InterPro" id="IPR036097">
    <property type="entry name" value="HisK_dim/P_sf"/>
</dbReference>
<evidence type="ECO:0000256" key="3">
    <source>
        <dbReference type="SAM" id="Coils"/>
    </source>
</evidence>
<evidence type="ECO:0000256" key="2">
    <source>
        <dbReference type="PROSITE-ProRule" id="PRU00169"/>
    </source>
</evidence>
<dbReference type="SMART" id="SM00387">
    <property type="entry name" value="HATPase_c"/>
    <property type="match status" value="2"/>
</dbReference>
<keyword evidence="7" id="KW-0808">Transferase</keyword>
<dbReference type="Pfam" id="PF13188">
    <property type="entry name" value="PAS_8"/>
    <property type="match status" value="1"/>
</dbReference>
<feature type="coiled-coil region" evidence="3">
    <location>
        <begin position="1319"/>
        <end position="1355"/>
    </location>
</feature>
<dbReference type="InterPro" id="IPR003661">
    <property type="entry name" value="HisK_dim/P_dom"/>
</dbReference>
<sequence>MTGSSAPPPPKPSSRIISDWSLDASLKTASYPGSADGVEALESGVENLALESLPIDMSRLPKEYLEAYPYPAFVLINDVPPRPWANGRGIEPTSVIDLPFTQTTALSLPTFTPVWANEPWKLAAEGKPLLSCLSIESARMLGEWLSGAQDLRVRSISGATSNHNSIPDLDSPDAVPETSPGSVSDVTNTPSLTSASTQDTTLSGTPADLLPPPSTLTLEFSFPSGPRVFEVIRSTMPVYYSNRKEASQIGTHTFAVITMIPRPGSQLLPKQQLSPVTPKSAGIPAVTMVELEDEITTPSIPKGSELARLMLTGRPEEPRWTPESNTPHAMESPSLASGPVHFYRDGRVRNIVSATSVKSESDDATTTDVHELLDRVDWAKTSLGAKDDWSQSLKTSVSMVLYYPLKACLWWGKDFTLIYNQMYAEQVPNHPNVFGKSGPQAWAEMWTVLGPLTELVLGGTPMYREDDFFLWRKVDTEPLYEAYRSHVWLPILKPEGQVGGLFHSMVDTTEKVLSERRMAAIRDMGERTFVARTVEEFSQGVLEGIESGYKDTPFALLYHVEPPNTSQPRKTFAHIMPSDDQLAPTQVQLRYAGGVGVPEGHPSSPATTTVTIPARSIDVSSSIKAAFTDPDAGHRHSSASIGGVNPFGNAQALTDPEDIIRGASEQKNAGHQWPFMQAIQTRQPVLVEDCRSIITGYPIRVWDELPTKALVIPIAHDSEEGLPNAILVLGLNVRRPYEADYKAFIHGLRLQIASGLTAVRSYQAEIRRIEELAALDRAKSMLFSNVSHELRTPLTLIAGPIEDLVNEMPDGPQREALIMARRNVRRMTRLVSMLMDASKLEAGRLKGSFRLVNLGIVTRDIVSLFRTAMDRTKLEFIVDCDLSNCEVYVDPEKWEKILFNLVGNAMKYTMEGYVKVSLHYTREEAIVEVADTGVGIPTSDLSSVGERFFRAESVAHLHEGTGIGLSLTKKLIQLHQGTLDIESNTAEQSDDGSHGSVFRVHIPLGRNHLPPDSIEDDVTTDIVSSSRSYTPGMGEEWHSWSEGSMSEWFDADEPSTNVMPGLGPSSRGIDPSTLYFKKEDVIMLVDDSADTRRYVRSILEPFCTIVEARDGQEALDTYDVKPPDLIIADVMMPRLDGFGLLEALRKGTKEQQIVPFILLTAIDDGQFEGLLAGADDYLSTPFNARELVARVHMQLQLGKKRKTLETLFDERTAELRTLTELSPVGIFRCTPDGYVSYANHAWHDLSGYPMGQEITNWGDFIVEEHQARIRHLWETYVPSTAPSVWAEWQWNNGRWGATQVLRLDEVVPGSPPGFIGCSIDITERKLNEEMQLLRVKEAEQRREEAEDAKRQQELLIDITSHEIRNPISSLMQCSSLVKTNLTALQEELKRSMEGDDDFKPTHQLLATIDDDLEALESIYQCALTQERISNDVLSLGKIQLDMLQMFDVETTIAKQAQKAVSVFQNEARMKRIDLSMELGEAFEKLGVEVVLTDPVRLGQVVTNLLSNAIRFTATSKVRKIKLEVDVGLEQPTDATCNKPKPSGPLPSSVDADTPLYLYVSVSDTGPGLTEEELNMLFLRFSQASAKTHTVFGGSGLGLFVCRKITERMGGRIEVASKYGQGSTFRFFIKARACPIPSGPAHPGTPLADPTAFSWDTEKPHILVVEDNLINQTVLRRQLKHVGLTVDCVSNGVEALDKIRSTMSLVEGTSERQNPKERGYDCVLMDLEMPIMDGYTAARMLRADEEAGKVTRASIIALTGNARQALINEAMKDFDDVVVKPYRLDQLLSKIETLTKGTIDRAGKREVTRPALRRRTGGVEMAPAVQAAQS</sequence>
<keyword evidence="8" id="KW-1185">Reference proteome</keyword>
<proteinExistence type="predicted"/>
<gene>
    <name evidence="7" type="primary">todS_0</name>
    <name evidence="7" type="ORF">LOC62_01G000349</name>
</gene>
<dbReference type="SMART" id="SM00091">
    <property type="entry name" value="PAS"/>
    <property type="match status" value="1"/>
</dbReference>
<evidence type="ECO:0000259" key="6">
    <source>
        <dbReference type="PROSITE" id="PS50110"/>
    </source>
</evidence>
<feature type="region of interest" description="Disordered" evidence="4">
    <location>
        <begin position="160"/>
        <end position="210"/>
    </location>
</feature>
<feature type="modified residue" description="4-aspartylphosphate" evidence="2">
    <location>
        <position position="1129"/>
    </location>
</feature>
<dbReference type="CDD" id="cd00130">
    <property type="entry name" value="PAS"/>
    <property type="match status" value="1"/>
</dbReference>
<accession>A0AAF0Y081</accession>
<dbReference type="RefSeq" id="XP_062622759.1">
    <property type="nucleotide sequence ID" value="XM_062766775.1"/>
</dbReference>
<evidence type="ECO:0000256" key="1">
    <source>
        <dbReference type="ARBA" id="ARBA00022553"/>
    </source>
</evidence>
<dbReference type="SUPFAM" id="SSF52172">
    <property type="entry name" value="CheY-like"/>
    <property type="match status" value="2"/>
</dbReference>
<dbReference type="InterPro" id="IPR001789">
    <property type="entry name" value="Sig_transdc_resp-reg_receiver"/>
</dbReference>
<evidence type="ECO:0000256" key="4">
    <source>
        <dbReference type="SAM" id="MobiDB-lite"/>
    </source>
</evidence>
<dbReference type="SUPFAM" id="SSF55785">
    <property type="entry name" value="PYP-like sensor domain (PAS domain)"/>
    <property type="match status" value="1"/>
</dbReference>
<dbReference type="PROSITE" id="PS50110">
    <property type="entry name" value="RESPONSE_REGULATORY"/>
    <property type="match status" value="2"/>
</dbReference>
<organism evidence="7 8">
    <name type="scientific">Vanrija pseudolonga</name>
    <dbReference type="NCBI Taxonomy" id="143232"/>
    <lineage>
        <taxon>Eukaryota</taxon>
        <taxon>Fungi</taxon>
        <taxon>Dikarya</taxon>
        <taxon>Basidiomycota</taxon>
        <taxon>Agaricomycotina</taxon>
        <taxon>Tremellomycetes</taxon>
        <taxon>Trichosporonales</taxon>
        <taxon>Trichosporonaceae</taxon>
        <taxon>Vanrija</taxon>
    </lineage>
</organism>
<feature type="domain" description="Response regulatory" evidence="6">
    <location>
        <begin position="1660"/>
        <end position="1794"/>
    </location>
</feature>
<dbReference type="SUPFAM" id="SSF47384">
    <property type="entry name" value="Homodimeric domain of signal transducing histidine kinase"/>
    <property type="match status" value="2"/>
</dbReference>
<dbReference type="InterPro" id="IPR003594">
    <property type="entry name" value="HATPase_dom"/>
</dbReference>
<dbReference type="PRINTS" id="PR00344">
    <property type="entry name" value="BCTRLSENSOR"/>
</dbReference>
<dbReference type="CDD" id="cd00082">
    <property type="entry name" value="HisKA"/>
    <property type="match status" value="2"/>
</dbReference>
<dbReference type="InterPro" id="IPR035965">
    <property type="entry name" value="PAS-like_dom_sf"/>
</dbReference>
<dbReference type="GeneID" id="87803608"/>
<dbReference type="FunFam" id="3.40.50.2300:FF:000307">
    <property type="entry name" value="Receptor-like histidine kinase BpdS"/>
    <property type="match status" value="1"/>
</dbReference>
<dbReference type="SMART" id="SM00388">
    <property type="entry name" value="HisKA"/>
    <property type="match status" value="2"/>
</dbReference>
<dbReference type="EMBL" id="CP086714">
    <property type="protein sequence ID" value="WOO76727.1"/>
    <property type="molecule type" value="Genomic_DNA"/>
</dbReference>
<evidence type="ECO:0000259" key="5">
    <source>
        <dbReference type="PROSITE" id="PS50109"/>
    </source>
</evidence>
<feature type="region of interest" description="Disordered" evidence="4">
    <location>
        <begin position="315"/>
        <end position="335"/>
    </location>
</feature>
<dbReference type="InterPro" id="IPR036890">
    <property type="entry name" value="HATPase_C_sf"/>
</dbReference>
<dbReference type="Gene3D" id="3.30.450.20">
    <property type="entry name" value="PAS domain"/>
    <property type="match status" value="2"/>
</dbReference>
<dbReference type="PANTHER" id="PTHR43547">
    <property type="entry name" value="TWO-COMPONENT HISTIDINE KINASE"/>
    <property type="match status" value="1"/>
</dbReference>
<protein>
    <submittedName>
        <fullName evidence="7">Sensor histidine kinase TodS</fullName>
    </submittedName>
</protein>
<dbReference type="Gene3D" id="1.10.287.130">
    <property type="match status" value="2"/>
</dbReference>
<evidence type="ECO:0000313" key="7">
    <source>
        <dbReference type="EMBL" id="WOO76727.1"/>
    </source>
</evidence>
<dbReference type="InterPro" id="IPR005467">
    <property type="entry name" value="His_kinase_dom"/>
</dbReference>
<dbReference type="Pfam" id="PF00072">
    <property type="entry name" value="Response_reg"/>
    <property type="match status" value="2"/>
</dbReference>
<dbReference type="FunFam" id="1.10.287.130:FF:000045">
    <property type="entry name" value="Two-component system sensor histidine kinase/response regulator"/>
    <property type="match status" value="1"/>
</dbReference>
<keyword evidence="1 2" id="KW-0597">Phosphoprotein</keyword>
<dbReference type="Pfam" id="PF00512">
    <property type="entry name" value="HisKA"/>
    <property type="match status" value="1"/>
</dbReference>
<feature type="compositionally biased region" description="Polar residues" evidence="4">
    <location>
        <begin position="179"/>
        <end position="204"/>
    </location>
</feature>
<keyword evidence="3" id="KW-0175">Coiled coil</keyword>
<dbReference type="Pfam" id="PF02518">
    <property type="entry name" value="HATPase_c"/>
    <property type="match status" value="2"/>
</dbReference>
<evidence type="ECO:0000313" key="8">
    <source>
        <dbReference type="Proteomes" id="UP000827549"/>
    </source>
</evidence>
<dbReference type="Gene3D" id="3.40.50.2300">
    <property type="match status" value="2"/>
</dbReference>
<name>A0AAF0Y081_9TREE</name>
<dbReference type="CDD" id="cd17546">
    <property type="entry name" value="REC_hyHK_CKI1_RcsC-like"/>
    <property type="match status" value="1"/>
</dbReference>
<feature type="domain" description="Histidine kinase" evidence="5">
    <location>
        <begin position="1358"/>
        <end position="1632"/>
    </location>
</feature>
<dbReference type="PROSITE" id="PS50109">
    <property type="entry name" value="HIS_KIN"/>
    <property type="match status" value="2"/>
</dbReference>
<dbReference type="Proteomes" id="UP000827549">
    <property type="component" value="Chromosome 1"/>
</dbReference>
<keyword evidence="7" id="KW-0418">Kinase</keyword>